<reference evidence="2" key="1">
    <citation type="journal article" date="2015" name="Nature">
        <title>Complex archaea that bridge the gap between prokaryotes and eukaryotes.</title>
        <authorList>
            <person name="Spang A."/>
            <person name="Saw J.H."/>
            <person name="Jorgensen S.L."/>
            <person name="Zaremba-Niedzwiedzka K."/>
            <person name="Martijn J."/>
            <person name="Lind A.E."/>
            <person name="van Eijk R."/>
            <person name="Schleper C."/>
            <person name="Guy L."/>
            <person name="Ettema T.J."/>
        </authorList>
    </citation>
    <scope>NUCLEOTIDE SEQUENCE</scope>
</reference>
<accession>A0A0F9MCG3</accession>
<evidence type="ECO:0000256" key="1">
    <source>
        <dbReference type="SAM" id="MobiDB-lite"/>
    </source>
</evidence>
<dbReference type="EMBL" id="LAZR01004845">
    <property type="protein sequence ID" value="KKN05080.1"/>
    <property type="molecule type" value="Genomic_DNA"/>
</dbReference>
<organism evidence="2">
    <name type="scientific">marine sediment metagenome</name>
    <dbReference type="NCBI Taxonomy" id="412755"/>
    <lineage>
        <taxon>unclassified sequences</taxon>
        <taxon>metagenomes</taxon>
        <taxon>ecological metagenomes</taxon>
    </lineage>
</organism>
<sequence length="256" mass="25542">MGKSRADKRRIRAKRTAKFGEAPPGFKFTAKGELKKGSIGEGGGFFGTIRKGVKGLGKIAHKAAPALAFIPGVGTVAAAGIGALGGLAAGKGFKGALTGGLKGAAGGLAKTGLNKILGSGPGQDIIGDKIKSVISGGAGKIKDVAGQGLGLLGGEGGMGRGALNLGALALGGLSVADSKKQRESAESFNQQKLDILTANLGKAEAEFDTRAPLRAGGQEALLSAIDRSRSSVDPFSSFLKSSKKRKPGEFSSRSAA</sequence>
<gene>
    <name evidence="2" type="ORF">LCGC14_1090920</name>
</gene>
<name>A0A0F9MCG3_9ZZZZ</name>
<feature type="compositionally biased region" description="Basic residues" evidence="1">
    <location>
        <begin position="1"/>
        <end position="17"/>
    </location>
</feature>
<dbReference type="AlphaFoldDB" id="A0A0F9MCG3"/>
<evidence type="ECO:0000313" key="2">
    <source>
        <dbReference type="EMBL" id="KKN05080.1"/>
    </source>
</evidence>
<comment type="caution">
    <text evidence="2">The sequence shown here is derived from an EMBL/GenBank/DDBJ whole genome shotgun (WGS) entry which is preliminary data.</text>
</comment>
<protein>
    <submittedName>
        <fullName evidence="2">Uncharacterized protein</fullName>
    </submittedName>
</protein>
<feature type="region of interest" description="Disordered" evidence="1">
    <location>
        <begin position="1"/>
        <end position="24"/>
    </location>
</feature>
<proteinExistence type="predicted"/>
<feature type="region of interest" description="Disordered" evidence="1">
    <location>
        <begin position="231"/>
        <end position="256"/>
    </location>
</feature>